<keyword evidence="4" id="KW-0597">Phosphoprotein</keyword>
<dbReference type="Gene3D" id="3.30.70.3290">
    <property type="match status" value="2"/>
</dbReference>
<evidence type="ECO:0000256" key="6">
    <source>
        <dbReference type="ARBA" id="ARBA00023194"/>
    </source>
</evidence>
<feature type="region of interest" description="Disordered" evidence="10">
    <location>
        <begin position="3044"/>
        <end position="3067"/>
    </location>
</feature>
<dbReference type="InterPro" id="IPR013154">
    <property type="entry name" value="ADH-like_N"/>
</dbReference>
<dbReference type="Pfam" id="PF21089">
    <property type="entry name" value="PKS_DH_N"/>
    <property type="match status" value="2"/>
</dbReference>
<dbReference type="SMART" id="SM00829">
    <property type="entry name" value="PKS_ER"/>
    <property type="match status" value="1"/>
</dbReference>
<feature type="domain" description="Ketosynthase family 3 (KS3)" evidence="12">
    <location>
        <begin position="2059"/>
        <end position="2485"/>
    </location>
</feature>
<dbReference type="InterPro" id="IPR049900">
    <property type="entry name" value="PKS_mFAS_DH"/>
</dbReference>
<feature type="active site" description="Proton donor; for dehydratase activity" evidence="9">
    <location>
        <position position="3151"/>
    </location>
</feature>
<dbReference type="Pfam" id="PF00109">
    <property type="entry name" value="ketoacyl-synt"/>
    <property type="match status" value="2"/>
</dbReference>
<name>A0A7J5D1L8_9ACTN</name>
<organism evidence="14 15">
    <name type="scientific">Streptomyces triticiradicis</name>
    <dbReference type="NCBI Taxonomy" id="2651189"/>
    <lineage>
        <taxon>Bacteria</taxon>
        <taxon>Bacillati</taxon>
        <taxon>Actinomycetota</taxon>
        <taxon>Actinomycetes</taxon>
        <taxon>Kitasatosporales</taxon>
        <taxon>Streptomycetaceae</taxon>
        <taxon>Streptomyces</taxon>
    </lineage>
</organism>
<dbReference type="InterPro" id="IPR049552">
    <property type="entry name" value="PKS_DH_N"/>
</dbReference>
<feature type="domain" description="PKS/mFAS DH" evidence="13">
    <location>
        <begin position="926"/>
        <end position="1205"/>
    </location>
</feature>
<dbReference type="Pfam" id="PF22953">
    <property type="entry name" value="SpnB_Rossmann"/>
    <property type="match status" value="2"/>
</dbReference>
<dbReference type="InterPro" id="IPR014031">
    <property type="entry name" value="Ketoacyl_synth_C"/>
</dbReference>
<dbReference type="SMART" id="SM00822">
    <property type="entry name" value="PKS_KR"/>
    <property type="match status" value="2"/>
</dbReference>
<keyword evidence="8" id="KW-0012">Acyltransferase</keyword>
<evidence type="ECO:0000256" key="1">
    <source>
        <dbReference type="ARBA" id="ARBA00001957"/>
    </source>
</evidence>
<dbReference type="SMART" id="SM01294">
    <property type="entry name" value="PKS_PP_betabranch"/>
    <property type="match status" value="2"/>
</dbReference>
<evidence type="ECO:0000256" key="3">
    <source>
        <dbReference type="ARBA" id="ARBA00022450"/>
    </source>
</evidence>
<comment type="caution">
    <text evidence="14">The sequence shown here is derived from an EMBL/GenBank/DDBJ whole genome shotgun (WGS) entry which is preliminary data.</text>
</comment>
<dbReference type="InterPro" id="IPR014030">
    <property type="entry name" value="Ketoacyl_synth_N"/>
</dbReference>
<evidence type="ECO:0000256" key="5">
    <source>
        <dbReference type="ARBA" id="ARBA00022679"/>
    </source>
</evidence>
<dbReference type="InterPro" id="IPR016036">
    <property type="entry name" value="Malonyl_transacylase_ACP-bd"/>
</dbReference>
<evidence type="ECO:0000256" key="7">
    <source>
        <dbReference type="ARBA" id="ARBA00023268"/>
    </source>
</evidence>
<comment type="cofactor">
    <cofactor evidence="1">
        <name>pantetheine 4'-phosphate</name>
        <dbReference type="ChEBI" id="CHEBI:47942"/>
    </cofactor>
</comment>
<feature type="domain" description="PKS/mFAS DH" evidence="13">
    <location>
        <begin position="2956"/>
        <end position="3228"/>
    </location>
</feature>
<dbReference type="InterPro" id="IPR020807">
    <property type="entry name" value="PKS_DH"/>
</dbReference>
<evidence type="ECO:0000256" key="9">
    <source>
        <dbReference type="PROSITE-ProRule" id="PRU01363"/>
    </source>
</evidence>
<dbReference type="SUPFAM" id="SSF51735">
    <property type="entry name" value="NAD(P)-binding Rossmann-fold domains"/>
    <property type="match status" value="5"/>
</dbReference>
<evidence type="ECO:0000259" key="12">
    <source>
        <dbReference type="PROSITE" id="PS52004"/>
    </source>
</evidence>
<feature type="region of interest" description="C-terminal hotdog fold" evidence="9">
    <location>
        <begin position="3092"/>
        <end position="3228"/>
    </location>
</feature>
<dbReference type="InterPro" id="IPR001227">
    <property type="entry name" value="Ac_transferase_dom_sf"/>
</dbReference>
<dbReference type="InterPro" id="IPR013968">
    <property type="entry name" value="PKS_KR"/>
</dbReference>
<dbReference type="Pfam" id="PF14765">
    <property type="entry name" value="PS-DH"/>
    <property type="match status" value="2"/>
</dbReference>
<dbReference type="Gene3D" id="3.90.180.10">
    <property type="entry name" value="Medium-chain alcohol dehydrogenases, catalytic domain"/>
    <property type="match status" value="1"/>
</dbReference>
<dbReference type="SUPFAM" id="SSF101173">
    <property type="entry name" value="Docking domain B of the erythromycin polyketide synthase (DEBS)"/>
    <property type="match status" value="1"/>
</dbReference>
<dbReference type="SMART" id="SM00826">
    <property type="entry name" value="PKS_DH"/>
    <property type="match status" value="2"/>
</dbReference>
<dbReference type="PROSITE" id="PS52004">
    <property type="entry name" value="KS3_2"/>
    <property type="match status" value="2"/>
</dbReference>
<feature type="region of interest" description="N-terminal hotdog fold" evidence="9">
    <location>
        <begin position="2956"/>
        <end position="3079"/>
    </location>
</feature>
<dbReference type="CDD" id="cd08956">
    <property type="entry name" value="KR_3_FAS_SDR_x"/>
    <property type="match status" value="2"/>
</dbReference>
<dbReference type="InterPro" id="IPR036291">
    <property type="entry name" value="NAD(P)-bd_dom_sf"/>
</dbReference>
<dbReference type="InterPro" id="IPR016035">
    <property type="entry name" value="Acyl_Trfase/lysoPLipase"/>
</dbReference>
<evidence type="ECO:0000256" key="2">
    <source>
        <dbReference type="ARBA" id="ARBA00004792"/>
    </source>
</evidence>
<dbReference type="Pfam" id="PF02801">
    <property type="entry name" value="Ketoacyl-synt_C"/>
    <property type="match status" value="2"/>
</dbReference>
<dbReference type="InterPro" id="IPR042104">
    <property type="entry name" value="PKS_dehydratase_sf"/>
</dbReference>
<keyword evidence="5" id="KW-0808">Transferase</keyword>
<feature type="region of interest" description="N-terminal hotdog fold" evidence="9">
    <location>
        <begin position="926"/>
        <end position="1054"/>
    </location>
</feature>
<evidence type="ECO:0000256" key="8">
    <source>
        <dbReference type="ARBA" id="ARBA00023315"/>
    </source>
</evidence>
<dbReference type="CDD" id="cd00833">
    <property type="entry name" value="PKS"/>
    <property type="match status" value="2"/>
</dbReference>
<feature type="region of interest" description="Disordered" evidence="10">
    <location>
        <begin position="463"/>
        <end position="482"/>
    </location>
</feature>
<dbReference type="PROSITE" id="PS00012">
    <property type="entry name" value="PHOSPHOPANTETHEINE"/>
    <property type="match status" value="2"/>
</dbReference>
<feature type="domain" description="Ketosynthase family 3 (KS3)" evidence="12">
    <location>
        <begin position="33"/>
        <end position="459"/>
    </location>
</feature>
<dbReference type="InterPro" id="IPR020841">
    <property type="entry name" value="PKS_Beta-ketoAc_synthase_dom"/>
</dbReference>
<dbReference type="Gene3D" id="1.10.1200.10">
    <property type="entry name" value="ACP-like"/>
    <property type="match status" value="2"/>
</dbReference>
<dbReference type="InterPro" id="IPR009081">
    <property type="entry name" value="PP-bd_ACP"/>
</dbReference>
<evidence type="ECO:0000259" key="13">
    <source>
        <dbReference type="PROSITE" id="PS52019"/>
    </source>
</evidence>
<dbReference type="InterPro" id="IPR018201">
    <property type="entry name" value="Ketoacyl_synth_AS"/>
</dbReference>
<dbReference type="FunFam" id="3.90.180.10:FF:000032">
    <property type="entry name" value="Probable polyketide synthase pks1"/>
    <property type="match status" value="1"/>
</dbReference>
<dbReference type="SMART" id="SM00825">
    <property type="entry name" value="PKS_KS"/>
    <property type="match status" value="2"/>
</dbReference>
<dbReference type="InterPro" id="IPR057326">
    <property type="entry name" value="KR_dom"/>
</dbReference>
<dbReference type="GO" id="GO:0033068">
    <property type="term" value="P:macrolide biosynthetic process"/>
    <property type="evidence" value="ECO:0007669"/>
    <property type="project" value="UniProtKB-ARBA"/>
</dbReference>
<dbReference type="Pfam" id="PF08240">
    <property type="entry name" value="ADH_N"/>
    <property type="match status" value="1"/>
</dbReference>
<keyword evidence="6" id="KW-0045">Antibiotic biosynthesis</keyword>
<dbReference type="Gene3D" id="3.10.129.110">
    <property type="entry name" value="Polyketide synthase dehydratase"/>
    <property type="match status" value="2"/>
</dbReference>
<dbReference type="InterPro" id="IPR055123">
    <property type="entry name" value="SpnB-like_Rossmann"/>
</dbReference>
<dbReference type="GO" id="GO:0004312">
    <property type="term" value="F:fatty acid synthase activity"/>
    <property type="evidence" value="ECO:0007669"/>
    <property type="project" value="TreeGrafter"/>
</dbReference>
<dbReference type="Pfam" id="PF08659">
    <property type="entry name" value="KR"/>
    <property type="match status" value="2"/>
</dbReference>
<dbReference type="FunFam" id="3.40.366.10:FF:000002">
    <property type="entry name" value="Probable polyketide synthase 2"/>
    <property type="match status" value="1"/>
</dbReference>
<dbReference type="InterPro" id="IPR006162">
    <property type="entry name" value="Ppantetheine_attach_site"/>
</dbReference>
<dbReference type="Pfam" id="PF13602">
    <property type="entry name" value="ADH_zinc_N_2"/>
    <property type="match status" value="1"/>
</dbReference>
<dbReference type="SUPFAM" id="SSF52151">
    <property type="entry name" value="FabD/lysophospholipase-like"/>
    <property type="match status" value="2"/>
</dbReference>
<feature type="region of interest" description="C-terminal hotdog fold" evidence="9">
    <location>
        <begin position="1070"/>
        <end position="1205"/>
    </location>
</feature>
<evidence type="ECO:0000256" key="4">
    <source>
        <dbReference type="ARBA" id="ARBA00022553"/>
    </source>
</evidence>
<gene>
    <name evidence="14" type="ORF">F8144_43180</name>
</gene>
<dbReference type="EMBL" id="WBKG01000070">
    <property type="protein sequence ID" value="KAB1976957.1"/>
    <property type="molecule type" value="Genomic_DNA"/>
</dbReference>
<evidence type="ECO:0000259" key="11">
    <source>
        <dbReference type="PROSITE" id="PS50075"/>
    </source>
</evidence>
<evidence type="ECO:0000256" key="10">
    <source>
        <dbReference type="SAM" id="MobiDB-lite"/>
    </source>
</evidence>
<dbReference type="PROSITE" id="PS52019">
    <property type="entry name" value="PKS_MFAS_DH"/>
    <property type="match status" value="2"/>
</dbReference>
<dbReference type="FunFam" id="1.10.1200.10:FF:000007">
    <property type="entry name" value="Probable polyketide synthase pks17"/>
    <property type="match status" value="2"/>
</dbReference>
<dbReference type="Proteomes" id="UP000442990">
    <property type="component" value="Unassembled WGS sequence"/>
</dbReference>
<dbReference type="Gene3D" id="3.40.50.11460">
    <property type="match status" value="2"/>
</dbReference>
<dbReference type="PANTHER" id="PTHR43775">
    <property type="entry name" value="FATTY ACID SYNTHASE"/>
    <property type="match status" value="1"/>
</dbReference>
<keyword evidence="3" id="KW-0596">Phosphopantetheine</keyword>
<dbReference type="GO" id="GO:0031177">
    <property type="term" value="F:phosphopantetheine binding"/>
    <property type="evidence" value="ECO:0007669"/>
    <property type="project" value="InterPro"/>
</dbReference>
<dbReference type="SUPFAM" id="SSF55048">
    <property type="entry name" value="Probable ACP-binding domain of malonyl-CoA ACP transacylase"/>
    <property type="match status" value="2"/>
</dbReference>
<dbReference type="SUPFAM" id="SSF53901">
    <property type="entry name" value="Thiolase-like"/>
    <property type="match status" value="2"/>
</dbReference>
<dbReference type="FunFam" id="3.40.50.720:FF:000209">
    <property type="entry name" value="Polyketide synthase Pks12"/>
    <property type="match status" value="1"/>
</dbReference>
<dbReference type="Pfam" id="PF00698">
    <property type="entry name" value="Acyl_transf_1"/>
    <property type="match status" value="2"/>
</dbReference>
<reference evidence="14 15" key="1">
    <citation type="submission" date="2019-09" db="EMBL/GenBank/DDBJ databases">
        <title>Isolation and identification of active actinomycetes.</title>
        <authorList>
            <person name="Yu Z."/>
            <person name="Han C."/>
            <person name="Yu B."/>
        </authorList>
    </citation>
    <scope>NUCLEOTIDE SEQUENCE [LARGE SCALE GENOMIC DNA]</scope>
    <source>
        <strain evidence="14 15">NEAU-H2</strain>
    </source>
</reference>
<dbReference type="FunFam" id="3.40.47.10:FF:000019">
    <property type="entry name" value="Polyketide synthase type I"/>
    <property type="match status" value="2"/>
</dbReference>
<dbReference type="GO" id="GO:0006633">
    <property type="term" value="P:fatty acid biosynthetic process"/>
    <property type="evidence" value="ECO:0007669"/>
    <property type="project" value="InterPro"/>
</dbReference>
<proteinExistence type="predicted"/>
<feature type="active site" description="Proton donor; for dehydratase activity" evidence="9">
    <location>
        <position position="1129"/>
    </location>
</feature>
<feature type="domain" description="Carrier" evidence="11">
    <location>
        <begin position="1964"/>
        <end position="2039"/>
    </location>
</feature>
<dbReference type="InterPro" id="IPR020806">
    <property type="entry name" value="PKS_PP-bd"/>
</dbReference>
<feature type="domain" description="Carrier" evidence="11">
    <location>
        <begin position="3677"/>
        <end position="3752"/>
    </location>
</feature>
<dbReference type="InterPro" id="IPR015083">
    <property type="entry name" value="NorB/c/GfsB-D-like_docking"/>
</dbReference>
<dbReference type="Gene3D" id="3.40.366.10">
    <property type="entry name" value="Malonyl-Coenzyme A Acyl Carrier Protein, domain 2"/>
    <property type="match status" value="2"/>
</dbReference>
<accession>A0A7J5D1L8</accession>
<dbReference type="RefSeq" id="WP_151474884.1">
    <property type="nucleotide sequence ID" value="NZ_WBKG01000070.1"/>
</dbReference>
<dbReference type="SMART" id="SM00823">
    <property type="entry name" value="PKS_PP"/>
    <property type="match status" value="2"/>
</dbReference>
<keyword evidence="7" id="KW-0511">Multifunctional enzyme</keyword>
<dbReference type="CDD" id="cd05195">
    <property type="entry name" value="enoyl_red"/>
    <property type="match status" value="1"/>
</dbReference>
<dbReference type="PROSITE" id="PS50075">
    <property type="entry name" value="CARRIER"/>
    <property type="match status" value="2"/>
</dbReference>
<dbReference type="InterPro" id="IPR036299">
    <property type="entry name" value="Polyketide_synth_docking_sf"/>
</dbReference>
<dbReference type="InterPro" id="IPR011032">
    <property type="entry name" value="GroES-like_sf"/>
</dbReference>
<feature type="active site" description="Proton acceptor; for dehydratase activity" evidence="9">
    <location>
        <position position="958"/>
    </location>
</feature>
<feature type="active site" description="Proton acceptor; for dehydratase activity" evidence="9">
    <location>
        <position position="2988"/>
    </location>
</feature>
<dbReference type="SUPFAM" id="SSF47336">
    <property type="entry name" value="ACP-like"/>
    <property type="match status" value="2"/>
</dbReference>
<dbReference type="PROSITE" id="PS00606">
    <property type="entry name" value="KS3_1"/>
    <property type="match status" value="2"/>
</dbReference>
<dbReference type="InterPro" id="IPR036736">
    <property type="entry name" value="ACP-like_sf"/>
</dbReference>
<dbReference type="Pfam" id="PF16197">
    <property type="entry name" value="KAsynt_C_assoc"/>
    <property type="match status" value="2"/>
</dbReference>
<comment type="pathway">
    <text evidence="2">Antibiotic biosynthesis.</text>
</comment>
<dbReference type="Pfam" id="PF00550">
    <property type="entry name" value="PP-binding"/>
    <property type="match status" value="2"/>
</dbReference>
<dbReference type="PANTHER" id="PTHR43775:SF51">
    <property type="entry name" value="INACTIVE PHENOLPHTHIOCEROL SYNTHESIS POLYKETIDE SYNTHASE TYPE I PKS1-RELATED"/>
    <property type="match status" value="1"/>
</dbReference>
<sequence length="3837" mass="400861">MANEEKFREYLKRATADLRQVRRQLRELEAERHEPIAVVSIGCRFPGGVASSEDLWRLVASGTDAIGEFPTDRGWDLERLYHPDPDHPGTTYTRGGGFLDDAGGFDAAFFGMSPREALATDPQQRLLLETAWEVFERAGIDPESLIGSRTGVFAGVIPQYYGGDARPVPEDLEGYLATGNTTSVASGRVSYTFGLEGPSLSIDTACSSSLVAVHLAAHALRSGECDLALAGGVTVIASSSPFVEFGHQRALSADGRCKAFSDSADGTGWGEGAGLLLLERLSDAQRNGHQVLAVVRGSAVNQDGASNGLTAPNGPSQQRVIQAALADAGLGPAEVDAVEAHGTGTTLGDPIEAQALLATYGQNRAADHPLWLGSVKSNIGHTQGAAGVAGIIKMIEAIRHGVLPKTLHVSEPSHHVDWNAGQVRLLTEPVPWPEAERPRRAGISSFGISGTNAHVIIEAAPAPAAEPDGEPTGDANGATDGAGTAAYTGPVAWSLSAKSEGALRGQARQLHTYLSEHPDADPADVAAALAGRSLFTHRAAVVGTDRDELITALEALAEDGSSPALVRGAVGRSGRTAFLFAGQGSQRAGMGAELYATYPVFAAAYDEILAHFDPGLRDIIATNPDGLLDTTLHTQPALFALEVALYRLLESHGLRPDFLAGHSIGELAAAHIAGILDLKDATTLVAARARLMHDTRDGAMATLQGTEEEILPHLAEGVTIAAVNAADSTVVAGDTDTVHALAAAWKEQGRKAKVLNTQRAFHTPHMDPVLDEFQAIAEGLTYNTPTIPVVSTLTGQLDADLTDPAYWVRQLRQAVRFHDALLTLDAEGVTTYVELSPTPTLIPHITPDDNHLLIPTIRPNHPEPTTLTTALATAHTHDITAIDWAVPHGERRRVELPTYAFDRTHHWLTGRGNGDARGSGLGTAGHPLLGAVVSLAGGDGLLLTGRLSAASQPWLNEHEIHGAILLPGTAFADLVLHAADQAGSGGVDDLALEAPLRLDPRGAVRVQITVGAADDAGRRAVAVYSAPDNGDEQEVDAVWTRHASGTLSPPEPTGPVTAPERGQEWPPPEAEAADLDGLYDRLREAGLGYGPVFRGLRAVWRHADTWYAEAALDPSAETGGYGIHPALLDSALHALGLDGGEGPVRLPFVWTGVRLHATDATAVRVTIRSTAAADTVALSVADPQGNPVLTVEGLTLRAVSARQEGPAAATDLYEVGWSPQAAVRDVPVDADHVTVDELARLQRVPRFVVVPVAGPDVHEAAARALGLVQQWLADERYADATLVVRTSRAVSTGSGDAVADPAGAAVWGLVRTAQSEHPGRFVLLDADQEDADPALALAAGEDQVALRGDEVLLPRVARYAADGLVEPEGPWRLDVTEAGTLENLALVSDADAGAPLAPGEVRVAVRAAALNFRDVMIALGMYPEQALIGSEGAGVVVETAPDVTSVAPGDRVMGLFFGGMAPTTVTDHRFLAPVPPGWTFAEAAAAPIVFLTAWFGLRDLAGLTSGERVLIHAATGGVGMAATQIARHLGAEVYATASAPKWPTLYAQGVAPDHVASSRDTGFAERFLAATGGEGVDVVLNSLAREFVDASLELLPRGGRFLEIGKTDVRDPADIVSGVDYRAFDLMVAGHERIQGMFAELGALFADGTLRPLPVTAFDVHRAPDAFRLLGQARHTGKVVLTLPAPLDPEGTVLITGGTGTLGGLAARHLVTGHGARRLLLAGRRGADAPGAAELVAELTGLGAEVTVAACDLGDRDAVAALVRDLRLTAVVHAAGIVDDGTVESLTSEQVHAVLRAKADSARHLHEATRDQDLAAFVLYSSIAGVFGNPGQANYAAANAYLDGLASRRRGTGLVATSLAWPLWEQTSTITRHLTEQHIERIRQTGLSPVTTEHGLALLDAALGTSAAALVPVRVDTAKLRRATQLPPLLRGLVRTQRRSAAASGTGSSGALDLSGLSDAALVRAVQNLVRADVAAVLGHASPDTIEMEQAFKDLGFDSLTGVELRNRLKAASGLALSATLVFDHPTPAALAVHLHQQLAGSRPRQGASAPSAPAAGRDEPIAVVAMGCRLPGGVSSPEDLWNLVAGDVDAISPFPTDRGWDLEHLYHPDPDNPGTTYTRGGGFIDAAADFDAAFFGMNPREALATDPQQRLLLETAWETIERAGIDPTALHGTSTAVFAGVIPQQYGEGVQRIPKDLEGYLATGTTTSVASGRVSYTFGFEGPSVSVDTACSSSLVAVHLATKALRGGECDLALAGGATVMSTPSIYKELGHQRALSADGRCKAFSDSADGTGFSEGVGLILLERLSDAQRNGHRVLGLVRGTAVNQDGASNGLTAPNGPSQQRVIQAALTDAGLTTADVDVVEAHGTGTALGDPIEAQALLATYGQDRPEDRPLWLGSVKSNIGHTQAAAGAAGIIKMIQAIQHGTLPKTLHVTEPSHHVDWNTGDVRLLTEARPWPELERPRRAAVSSFGISGTNAHVILEAPPTPTPTTEPAPTTDTPPAATAWLLSARSEGALREQARRLRDFAGRHPEFSPTAVGRELALGRARLEHRAAVVGAGVEELREGLEALAHGQPAPHVVTGTPAGDTGGVVFVFPGQGSQWTGMATRLIEQSPFFRDRMRDCADALAPHVDWSLAEELAGPLDRVDVVQPALWAVMVSLADLWREHGLRPDAVIGHSQGEIAAAYVAGGLSLEDSAKVVALRSQALTVLAGTGGMASLAVSAERAAELLEPYGGRVTVAAVNGPGSTVVSGDPEAVERVVADCKAAGARARLLPVDYASHSSHVGDLRDDLRRLLAGIRPRTGTVDFHSTLEGERIDTAGLDADYWFRNLRHTVRFHEAVRAVVADGHRTFVEVTPHPVLTAEVHDALDAAGVTGTVLPTLRRDDGGLDRFLASAAQAYVRDVPVDWAAALPVEPRPDVDLPGYPFQRERYWLTPSAPTGGDATGLGLTAGSHPLVPGIVRHPHRDELLLTGSLSVRTHPWLDDHAVHGTRVLPGTAYLDLALYAARLTGQDGVQELALHAPLTVPESGAVQVQVVVGAPEDDGRRPLSVHARPAEGDGDWTEHASGFLGAAEAGDAVPEAGAEPPAEAGAVDLGDAYERLGDHGYQYGPAFQGLRALRRHEDGLYAELVLPGDLDVTGHVVHPALLDAALHPLIVTADAGEPLKLPFEWTGVRLHAAASATALRARITRTGDDTLRISLHGTDGAPVLSVDALAVRPVAAELLSAGDLPLYEPGWEPVSSPAGVNAPTVAVLSAGSPDLTEPATVPDAVVALVAAVGNDPVGALHAAAAQALTLVRQWLADDRFAESKLVVATRGAVAAVPGEDVSDLPGAAVWGLLRSAQSENPGRFVLLDADDPSPSLVAAALATGEPQLAYRDGRLLALRVRRTQGGEAARPAFDGEGTVLITGGTGTLGGLVAGHLAARYGVRRLVLTSRRGPSAPGAKELVARLAELGAEATVVACDAADRHELGRLLESVPDLTGVVHAAGTIDDATVLGLTDDRLAGVLRNKADAALHLHELTRDRELTAFVLFSSASGVFGSPAQANYAAANAYLDGLAAHRRALGLPAASLAWGLWEEASAMTQDADRQRAGRGGTLAMPTEQALGLLDAALAADRPLTVTARLDLAALNVLARQEELPAVFRALVRVPVGRATDDGVALVDRLAGLSEEERTATLSALVRAQVAGVLGRPADDAVSEDIAFKDLGFDSLTGVELRNRLGAVTGLRLPAAMVFDHPTPAALTAFLLDRLAPPSPVAALLAELERIEAALSGFTPAEDERSALAGRLRRLSRALDTGDDADGAEAAEAAAQTAEKIQAASVDEIFAFIDNDLELS</sequence>
<evidence type="ECO:0000313" key="15">
    <source>
        <dbReference type="Proteomes" id="UP000442990"/>
    </source>
</evidence>
<keyword evidence="15" id="KW-1185">Reference proteome</keyword>
<dbReference type="InterPro" id="IPR020843">
    <property type="entry name" value="ER"/>
</dbReference>
<dbReference type="Gene3D" id="3.40.50.720">
    <property type="entry name" value="NAD(P)-binding Rossmann-like Domain"/>
    <property type="match status" value="2"/>
</dbReference>
<dbReference type="InterPro" id="IPR014043">
    <property type="entry name" value="Acyl_transferase_dom"/>
</dbReference>
<evidence type="ECO:0000313" key="14">
    <source>
        <dbReference type="EMBL" id="KAB1976957.1"/>
    </source>
</evidence>
<protein>
    <submittedName>
        <fullName evidence="14">SDR family NAD(P)-dependent oxidoreductase</fullName>
    </submittedName>
</protein>
<feature type="region of interest" description="Disordered" evidence="10">
    <location>
        <begin position="1043"/>
        <end position="1070"/>
    </location>
</feature>
<dbReference type="InterPro" id="IPR050091">
    <property type="entry name" value="PKS_NRPS_Biosynth_Enz"/>
</dbReference>
<dbReference type="SMART" id="SM00827">
    <property type="entry name" value="PKS_AT"/>
    <property type="match status" value="2"/>
</dbReference>
<dbReference type="GO" id="GO:0016491">
    <property type="term" value="F:oxidoreductase activity"/>
    <property type="evidence" value="ECO:0007669"/>
    <property type="project" value="InterPro"/>
</dbReference>
<dbReference type="Gene3D" id="3.40.47.10">
    <property type="match status" value="2"/>
</dbReference>
<dbReference type="Pfam" id="PF08990">
    <property type="entry name" value="Docking"/>
    <property type="match status" value="1"/>
</dbReference>
<dbReference type="SUPFAM" id="SSF50129">
    <property type="entry name" value="GroES-like"/>
    <property type="match status" value="1"/>
</dbReference>
<dbReference type="InterPro" id="IPR016039">
    <property type="entry name" value="Thiolase-like"/>
</dbReference>
<dbReference type="GO" id="GO:0004315">
    <property type="term" value="F:3-oxoacyl-[acyl-carrier-protein] synthase activity"/>
    <property type="evidence" value="ECO:0007669"/>
    <property type="project" value="InterPro"/>
</dbReference>
<dbReference type="InterPro" id="IPR032821">
    <property type="entry name" value="PKS_assoc"/>
</dbReference>
<dbReference type="InterPro" id="IPR049551">
    <property type="entry name" value="PKS_DH_C"/>
</dbReference>